<dbReference type="Proteomes" id="UP000789759">
    <property type="component" value="Unassembled WGS sequence"/>
</dbReference>
<organism evidence="1 2">
    <name type="scientific">Cetraspora pellucida</name>
    <dbReference type="NCBI Taxonomy" id="1433469"/>
    <lineage>
        <taxon>Eukaryota</taxon>
        <taxon>Fungi</taxon>
        <taxon>Fungi incertae sedis</taxon>
        <taxon>Mucoromycota</taxon>
        <taxon>Glomeromycotina</taxon>
        <taxon>Glomeromycetes</taxon>
        <taxon>Diversisporales</taxon>
        <taxon>Gigasporaceae</taxon>
        <taxon>Cetraspora</taxon>
    </lineage>
</organism>
<comment type="caution">
    <text evidence="1">The sequence shown here is derived from an EMBL/GenBank/DDBJ whole genome shotgun (WGS) entry which is preliminary data.</text>
</comment>
<dbReference type="OrthoDB" id="2442719at2759"/>
<gene>
    <name evidence="1" type="ORF">CPELLU_LOCUS5141</name>
</gene>
<name>A0A9N9BAV6_9GLOM</name>
<reference evidence="1" key="1">
    <citation type="submission" date="2021-06" db="EMBL/GenBank/DDBJ databases">
        <authorList>
            <person name="Kallberg Y."/>
            <person name="Tangrot J."/>
            <person name="Rosling A."/>
        </authorList>
    </citation>
    <scope>NUCLEOTIDE SEQUENCE</scope>
    <source>
        <strain evidence="1">FL966</strain>
    </source>
</reference>
<accession>A0A9N9BAV6</accession>
<sequence length="133" mass="15217">MGISDASLEQKLAVNIENKMEDFELFPNAYNYSHIVSCSNCIDESLKEKTPSFKQSLQFSGTRKRFMPDCENKDSEEIDYLLLARQIALKRVYMVRVANENSWGVAAKMALNDLLASISQLFKEKRKKTRLAA</sequence>
<dbReference type="EMBL" id="CAJVQA010002875">
    <property type="protein sequence ID" value="CAG8559711.1"/>
    <property type="molecule type" value="Genomic_DNA"/>
</dbReference>
<proteinExistence type="predicted"/>
<evidence type="ECO:0000313" key="2">
    <source>
        <dbReference type="Proteomes" id="UP000789759"/>
    </source>
</evidence>
<keyword evidence="2" id="KW-1185">Reference proteome</keyword>
<evidence type="ECO:0000313" key="1">
    <source>
        <dbReference type="EMBL" id="CAG8559711.1"/>
    </source>
</evidence>
<dbReference type="AlphaFoldDB" id="A0A9N9BAV6"/>
<protein>
    <submittedName>
        <fullName evidence="1">13870_t:CDS:1</fullName>
    </submittedName>
</protein>